<evidence type="ECO:0008006" key="4">
    <source>
        <dbReference type="Google" id="ProtNLM"/>
    </source>
</evidence>
<feature type="transmembrane region" description="Helical" evidence="1">
    <location>
        <begin position="74"/>
        <end position="94"/>
    </location>
</feature>
<reference evidence="2" key="1">
    <citation type="submission" date="2023-05" db="EMBL/GenBank/DDBJ databases">
        <title>Anaerotaeda fermentans gen. nov., sp. nov., a novel anaerobic planctomycete of the new family within the order Sedimentisphaerales isolated from Taman Peninsula, Russia.</title>
        <authorList>
            <person name="Khomyakova M.A."/>
            <person name="Merkel A.Y."/>
            <person name="Slobodkin A.I."/>
        </authorList>
    </citation>
    <scope>NUCLEOTIDE SEQUENCE</scope>
    <source>
        <strain evidence="2">M17dextr</strain>
    </source>
</reference>
<gene>
    <name evidence="2" type="ORF">QJ522_20605</name>
</gene>
<keyword evidence="1" id="KW-0472">Membrane</keyword>
<name>A0AAW6U6A9_9BACT</name>
<keyword evidence="1" id="KW-0812">Transmembrane</keyword>
<dbReference type="AlphaFoldDB" id="A0AAW6U6A9"/>
<protein>
    <recommendedName>
        <fullName evidence="4">Yip1 domain-containing protein</fullName>
    </recommendedName>
</protein>
<feature type="transmembrane region" description="Helical" evidence="1">
    <location>
        <begin position="140"/>
        <end position="158"/>
    </location>
</feature>
<proteinExistence type="predicted"/>
<evidence type="ECO:0000313" key="2">
    <source>
        <dbReference type="EMBL" id="MDI6451474.1"/>
    </source>
</evidence>
<organism evidence="2 3">
    <name type="scientific">Anaerobaca lacustris</name>
    <dbReference type="NCBI Taxonomy" id="3044600"/>
    <lineage>
        <taxon>Bacteria</taxon>
        <taxon>Pseudomonadati</taxon>
        <taxon>Planctomycetota</taxon>
        <taxon>Phycisphaerae</taxon>
        <taxon>Sedimentisphaerales</taxon>
        <taxon>Anaerobacaceae</taxon>
        <taxon>Anaerobaca</taxon>
    </lineage>
</organism>
<dbReference type="Proteomes" id="UP001431776">
    <property type="component" value="Unassembled WGS sequence"/>
</dbReference>
<comment type="caution">
    <text evidence="2">The sequence shown here is derived from an EMBL/GenBank/DDBJ whole genome shotgun (WGS) entry which is preliminary data.</text>
</comment>
<evidence type="ECO:0000313" key="3">
    <source>
        <dbReference type="Proteomes" id="UP001431776"/>
    </source>
</evidence>
<evidence type="ECO:0000256" key="1">
    <source>
        <dbReference type="SAM" id="Phobius"/>
    </source>
</evidence>
<dbReference type="EMBL" id="JASCXX010000037">
    <property type="protein sequence ID" value="MDI6451474.1"/>
    <property type="molecule type" value="Genomic_DNA"/>
</dbReference>
<keyword evidence="3" id="KW-1185">Reference proteome</keyword>
<feature type="transmembrane region" description="Helical" evidence="1">
    <location>
        <begin position="106"/>
        <end position="128"/>
    </location>
</feature>
<sequence length="263" mass="28162">MIRWLKELDEVLRGHKGDPQLLAGGTGHIRIKPLVAVSIVLGIVYGLCMGLYAVLTRTPPCFAQMFASAVKVPILFILTLVITFPSLYVFSALLGIRLGPKDTLRLILAPVSANLAVLASLGPITAFFTLSTSSYPFMKLLNFLFFAVSGVIGLKVLLTMLSRLDAAQAGPAKATGNSAPAAEPTDGPGPTVTVMPVALSPSGDILGTTFRLWLVIYGLVGAQMGWVLRPFVGAPNLAFEWFRDREANIFIDLFRTIVALFGA</sequence>
<keyword evidence="1" id="KW-1133">Transmembrane helix</keyword>
<dbReference type="RefSeq" id="WP_349246881.1">
    <property type="nucleotide sequence ID" value="NZ_JASCXX010000037.1"/>
</dbReference>
<accession>A0AAW6U6A9</accession>
<feature type="transmembrane region" description="Helical" evidence="1">
    <location>
        <begin position="34"/>
        <end position="54"/>
    </location>
</feature>